<sequence>MVLHHSFALLERQLQLFRKFLSEWHKHASKIWKFRKFRKFAVASHSTIPTMVYHKISTDMKQRALELLEMGWEMDEVTEALVDPPSVLRGRPRILNAAVLTDLRDLIHETPSLFLDEIGDWLAIYHDQPISTTALHDNLRDIGLRLKVLKRTAAQRDEVARTQWRIKMLSTYASHQLVFVDESNQDGRTLVRLYGRAPVAPQDGAVPSA</sequence>
<dbReference type="InterPro" id="IPR009057">
    <property type="entry name" value="Homeodomain-like_sf"/>
</dbReference>
<dbReference type="EMBL" id="KN825333">
    <property type="protein sequence ID" value="KIK91910.1"/>
    <property type="molecule type" value="Genomic_DNA"/>
</dbReference>
<organism evidence="1 2">
    <name type="scientific">Paxillus rubicundulus Ve08.2h10</name>
    <dbReference type="NCBI Taxonomy" id="930991"/>
    <lineage>
        <taxon>Eukaryota</taxon>
        <taxon>Fungi</taxon>
        <taxon>Dikarya</taxon>
        <taxon>Basidiomycota</taxon>
        <taxon>Agaricomycotina</taxon>
        <taxon>Agaricomycetes</taxon>
        <taxon>Agaricomycetidae</taxon>
        <taxon>Boletales</taxon>
        <taxon>Paxilineae</taxon>
        <taxon>Paxillaceae</taxon>
        <taxon>Paxillus</taxon>
    </lineage>
</organism>
<evidence type="ECO:0000313" key="1">
    <source>
        <dbReference type="EMBL" id="KIK91910.1"/>
    </source>
</evidence>
<dbReference type="STRING" id="930991.A0A0D0E429"/>
<name>A0A0D0E429_9AGAM</name>
<dbReference type="Proteomes" id="UP000054538">
    <property type="component" value="Unassembled WGS sequence"/>
</dbReference>
<gene>
    <name evidence="1" type="ORF">PAXRUDRAFT_606692</name>
</gene>
<dbReference type="SUPFAM" id="SSF46689">
    <property type="entry name" value="Homeodomain-like"/>
    <property type="match status" value="1"/>
</dbReference>
<evidence type="ECO:0000313" key="2">
    <source>
        <dbReference type="Proteomes" id="UP000054538"/>
    </source>
</evidence>
<dbReference type="InParanoid" id="A0A0D0E429"/>
<reference evidence="2" key="2">
    <citation type="submission" date="2015-01" db="EMBL/GenBank/DDBJ databases">
        <title>Evolutionary Origins and Diversification of the Mycorrhizal Mutualists.</title>
        <authorList>
            <consortium name="DOE Joint Genome Institute"/>
            <consortium name="Mycorrhizal Genomics Consortium"/>
            <person name="Kohler A."/>
            <person name="Kuo A."/>
            <person name="Nagy L.G."/>
            <person name="Floudas D."/>
            <person name="Copeland A."/>
            <person name="Barry K.W."/>
            <person name="Cichocki N."/>
            <person name="Veneault-Fourrey C."/>
            <person name="LaButti K."/>
            <person name="Lindquist E.A."/>
            <person name="Lipzen A."/>
            <person name="Lundell T."/>
            <person name="Morin E."/>
            <person name="Murat C."/>
            <person name="Riley R."/>
            <person name="Ohm R."/>
            <person name="Sun H."/>
            <person name="Tunlid A."/>
            <person name="Henrissat B."/>
            <person name="Grigoriev I.V."/>
            <person name="Hibbett D.S."/>
            <person name="Martin F."/>
        </authorList>
    </citation>
    <scope>NUCLEOTIDE SEQUENCE [LARGE SCALE GENOMIC DNA]</scope>
    <source>
        <strain evidence="2">Ve08.2h10</strain>
    </source>
</reference>
<dbReference type="AlphaFoldDB" id="A0A0D0E429"/>
<reference evidence="1 2" key="1">
    <citation type="submission" date="2014-04" db="EMBL/GenBank/DDBJ databases">
        <authorList>
            <consortium name="DOE Joint Genome Institute"/>
            <person name="Kuo A."/>
            <person name="Kohler A."/>
            <person name="Jargeat P."/>
            <person name="Nagy L.G."/>
            <person name="Floudas D."/>
            <person name="Copeland A."/>
            <person name="Barry K.W."/>
            <person name="Cichocki N."/>
            <person name="Veneault-Fourrey C."/>
            <person name="LaButti K."/>
            <person name="Lindquist E.A."/>
            <person name="Lipzen A."/>
            <person name="Lundell T."/>
            <person name="Morin E."/>
            <person name="Murat C."/>
            <person name="Sun H."/>
            <person name="Tunlid A."/>
            <person name="Henrissat B."/>
            <person name="Grigoriev I.V."/>
            <person name="Hibbett D.S."/>
            <person name="Martin F."/>
            <person name="Nordberg H.P."/>
            <person name="Cantor M.N."/>
            <person name="Hua S.X."/>
        </authorList>
    </citation>
    <scope>NUCLEOTIDE SEQUENCE [LARGE SCALE GENOMIC DNA]</scope>
    <source>
        <strain evidence="1 2">Ve08.2h10</strain>
    </source>
</reference>
<dbReference type="OrthoDB" id="3255572at2759"/>
<proteinExistence type="predicted"/>
<protein>
    <submittedName>
        <fullName evidence="1">Uncharacterized protein</fullName>
    </submittedName>
</protein>
<accession>A0A0D0E429</accession>
<dbReference type="HOGENOM" id="CLU_1315775_0_0_1"/>
<keyword evidence="2" id="KW-1185">Reference proteome</keyword>